<comment type="pathway">
    <text evidence="1">Protein modification; protein sumoylation.</text>
</comment>
<feature type="region of interest" description="Disordered" evidence="9">
    <location>
        <begin position="300"/>
        <end position="334"/>
    </location>
</feature>
<comment type="similarity">
    <text evidence="2">Belongs to the PIAS family.</text>
</comment>
<dbReference type="GO" id="GO:0003712">
    <property type="term" value="F:transcription coregulator activity"/>
    <property type="evidence" value="ECO:0000318"/>
    <property type="project" value="GO_Central"/>
</dbReference>
<keyword evidence="7" id="KW-0862">Zinc</keyword>
<keyword evidence="4" id="KW-0479">Metal-binding</keyword>
<dbReference type="HOGENOM" id="CLU_020768_1_1_1"/>
<evidence type="ECO:0000256" key="5">
    <source>
        <dbReference type="ARBA" id="ARBA00022771"/>
    </source>
</evidence>
<keyword evidence="6" id="KW-0833">Ubl conjugation pathway</keyword>
<keyword evidence="3" id="KW-0808">Transferase</keyword>
<evidence type="ECO:0000256" key="4">
    <source>
        <dbReference type="ARBA" id="ARBA00022723"/>
    </source>
</evidence>
<evidence type="ECO:0000256" key="7">
    <source>
        <dbReference type="ARBA" id="ARBA00022833"/>
    </source>
</evidence>
<dbReference type="Pfam" id="PF02891">
    <property type="entry name" value="zf-MIZ"/>
    <property type="match status" value="1"/>
</dbReference>
<dbReference type="InterPro" id="IPR038654">
    <property type="entry name" value="PINIT_sf"/>
</dbReference>
<evidence type="ECO:0000256" key="8">
    <source>
        <dbReference type="PROSITE-ProRule" id="PRU00452"/>
    </source>
</evidence>
<dbReference type="GeneTree" id="ENSGT01030000234539"/>
<evidence type="ECO:0000313" key="12">
    <source>
        <dbReference type="Ensembl" id="ENSOANP00000026960.2"/>
    </source>
</evidence>
<dbReference type="Pfam" id="PF14324">
    <property type="entry name" value="PINIT"/>
    <property type="match status" value="1"/>
</dbReference>
<proteinExistence type="inferred from homology"/>
<dbReference type="GO" id="GO:0008270">
    <property type="term" value="F:zinc ion binding"/>
    <property type="evidence" value="ECO:0007669"/>
    <property type="project" value="UniProtKB-KW"/>
</dbReference>
<reference evidence="12 13" key="1">
    <citation type="journal article" date="2008" name="Nature">
        <title>Genome analysis of the platypus reveals unique signatures of evolution.</title>
        <authorList>
            <person name="Warren W.C."/>
            <person name="Hillier L.W."/>
            <person name="Marshall Graves J.A."/>
            <person name="Birney E."/>
            <person name="Ponting C.P."/>
            <person name="Grutzner F."/>
            <person name="Belov K."/>
            <person name="Miller W."/>
            <person name="Clarke L."/>
            <person name="Chinwalla A.T."/>
            <person name="Yang S.P."/>
            <person name="Heger A."/>
            <person name="Locke D.P."/>
            <person name="Miethke P."/>
            <person name="Waters P.D."/>
            <person name="Veyrunes F."/>
            <person name="Fulton L."/>
            <person name="Fulton B."/>
            <person name="Graves T."/>
            <person name="Wallis J."/>
            <person name="Puente X.S."/>
            <person name="Lopez-Otin C."/>
            <person name="Ordonez G.R."/>
            <person name="Eichler E.E."/>
            <person name="Chen L."/>
            <person name="Cheng Z."/>
            <person name="Deakin J.E."/>
            <person name="Alsop A."/>
            <person name="Thompson K."/>
            <person name="Kirby P."/>
            <person name="Papenfuss A.T."/>
            <person name="Wakefield M.J."/>
            <person name="Olender T."/>
            <person name="Lancet D."/>
            <person name="Huttley G.A."/>
            <person name="Smit A.F."/>
            <person name="Pask A."/>
            <person name="Temple-Smith P."/>
            <person name="Batzer M.A."/>
            <person name="Walker J.A."/>
            <person name="Konkel M.K."/>
            <person name="Harris R.S."/>
            <person name="Whittington C.M."/>
            <person name="Wong E.S."/>
            <person name="Gemmell N.J."/>
            <person name="Buschiazzo E."/>
            <person name="Vargas Jentzsch I.M."/>
            <person name="Merkel A."/>
            <person name="Schmitz J."/>
            <person name="Zemann A."/>
            <person name="Churakov G."/>
            <person name="Kriegs J.O."/>
            <person name="Brosius J."/>
            <person name="Murchison E.P."/>
            <person name="Sachidanandam R."/>
            <person name="Smith C."/>
            <person name="Hannon G.J."/>
            <person name="Tsend-Ayush E."/>
            <person name="McMillan D."/>
            <person name="Attenborough R."/>
            <person name="Rens W."/>
            <person name="Ferguson-Smith M."/>
            <person name="Lefevre C.M."/>
            <person name="Sharp J.A."/>
            <person name="Nicholas K.R."/>
            <person name="Ray D.A."/>
            <person name="Kube M."/>
            <person name="Reinhardt R."/>
            <person name="Pringle T.H."/>
            <person name="Taylor J."/>
            <person name="Jones R.C."/>
            <person name="Nixon B."/>
            <person name="Dacheux J.L."/>
            <person name="Niwa H."/>
            <person name="Sekita Y."/>
            <person name="Huang X."/>
            <person name="Stark A."/>
            <person name="Kheradpour P."/>
            <person name="Kellis M."/>
            <person name="Flicek P."/>
            <person name="Chen Y."/>
            <person name="Webber C."/>
            <person name="Hardison R."/>
            <person name="Nelson J."/>
            <person name="Hallsworth-Pepin K."/>
            <person name="Delehaunty K."/>
            <person name="Markovic C."/>
            <person name="Minx P."/>
            <person name="Feng Y."/>
            <person name="Kremitzki C."/>
            <person name="Mitreva M."/>
            <person name="Glasscock J."/>
            <person name="Wylie T."/>
            <person name="Wohldmann P."/>
            <person name="Thiru P."/>
            <person name="Nhan M.N."/>
            <person name="Pohl C.S."/>
            <person name="Smith S.M."/>
            <person name="Hou S."/>
            <person name="Nefedov M."/>
            <person name="de Jong P.J."/>
            <person name="Renfree M.B."/>
            <person name="Mardis E.R."/>
            <person name="Wilson R.K."/>
        </authorList>
    </citation>
    <scope>NUCLEOTIDE SEQUENCE [LARGE SCALE GENOMIC DNA]</scope>
    <source>
        <strain evidence="12 13">Glennie</strain>
    </source>
</reference>
<organism evidence="12 13">
    <name type="scientific">Ornithorhynchus anatinus</name>
    <name type="common">Duckbill platypus</name>
    <dbReference type="NCBI Taxonomy" id="9258"/>
    <lineage>
        <taxon>Eukaryota</taxon>
        <taxon>Metazoa</taxon>
        <taxon>Chordata</taxon>
        <taxon>Craniata</taxon>
        <taxon>Vertebrata</taxon>
        <taxon>Euteleostomi</taxon>
        <taxon>Mammalia</taxon>
        <taxon>Monotremata</taxon>
        <taxon>Ornithorhynchidae</taxon>
        <taxon>Ornithorhynchus</taxon>
    </lineage>
</organism>
<protein>
    <recommendedName>
        <fullName evidence="14">SP-RING-type domain-containing protein</fullName>
    </recommendedName>
</protein>
<reference evidence="12" key="2">
    <citation type="submission" date="2025-08" db="UniProtKB">
        <authorList>
            <consortium name="Ensembl"/>
        </authorList>
    </citation>
    <scope>IDENTIFICATION</scope>
    <source>
        <strain evidence="12">Glennie</strain>
    </source>
</reference>
<dbReference type="InterPro" id="IPR023321">
    <property type="entry name" value="PINIT"/>
</dbReference>
<name>F7ERB3_ORNAN</name>
<evidence type="ECO:0000256" key="6">
    <source>
        <dbReference type="ARBA" id="ARBA00022786"/>
    </source>
</evidence>
<reference evidence="12" key="3">
    <citation type="submission" date="2025-09" db="UniProtKB">
        <authorList>
            <consortium name="Ensembl"/>
        </authorList>
    </citation>
    <scope>IDENTIFICATION</scope>
    <source>
        <strain evidence="12">Glennie</strain>
    </source>
</reference>
<evidence type="ECO:0000256" key="3">
    <source>
        <dbReference type="ARBA" id="ARBA00022679"/>
    </source>
</evidence>
<dbReference type="GO" id="GO:0061665">
    <property type="term" value="F:SUMO ligase activity"/>
    <property type="evidence" value="ECO:0000318"/>
    <property type="project" value="GO_Central"/>
</dbReference>
<accession>F7ERB3</accession>
<dbReference type="GO" id="GO:0000785">
    <property type="term" value="C:chromatin"/>
    <property type="evidence" value="ECO:0000318"/>
    <property type="project" value="GO_Central"/>
</dbReference>
<dbReference type="eggNOG" id="KOG2169">
    <property type="taxonomic scope" value="Eukaryota"/>
</dbReference>
<keyword evidence="5 8" id="KW-0863">Zinc-finger</keyword>
<dbReference type="PROSITE" id="PS51044">
    <property type="entry name" value="ZF_SP_RING"/>
    <property type="match status" value="1"/>
</dbReference>
<dbReference type="Proteomes" id="UP000002279">
    <property type="component" value="Chromosome X1"/>
</dbReference>
<dbReference type="UniPathway" id="UPA00886"/>
<dbReference type="InParanoid" id="F7ERB3"/>
<evidence type="ECO:0000313" key="13">
    <source>
        <dbReference type="Proteomes" id="UP000002279"/>
    </source>
</evidence>
<dbReference type="PANTHER" id="PTHR10782">
    <property type="entry name" value="ZINC FINGER MIZ DOMAIN-CONTAINING PROTEIN"/>
    <property type="match status" value="1"/>
</dbReference>
<dbReference type="PROSITE" id="PS51466">
    <property type="entry name" value="PINIT"/>
    <property type="match status" value="1"/>
</dbReference>
<dbReference type="OMA" id="PTPLCIC"/>
<feature type="domain" description="PINIT" evidence="11">
    <location>
        <begin position="16"/>
        <end position="175"/>
    </location>
</feature>
<keyword evidence="13" id="KW-1185">Reference proteome</keyword>
<gene>
    <name evidence="12" type="primary">LOC103166189</name>
</gene>
<evidence type="ECO:0000259" key="11">
    <source>
        <dbReference type="PROSITE" id="PS51466"/>
    </source>
</evidence>
<dbReference type="AlphaFoldDB" id="F7ERB3"/>
<evidence type="ECO:0000256" key="2">
    <source>
        <dbReference type="ARBA" id="ARBA00005383"/>
    </source>
</evidence>
<sequence length="652" mass="71440">MDFSDVVKADPSIFWSPDNSPRGLMTRELEKCFDLVCNPFCPTLRPTPLCICSPVPKNSAICRKIKMGFMARREDFDDILRTSEVPLDDKTLQMQLRFCLWRPQHPQVDHLPRHLNVTVNRKKCFVLKEKESNQRPINITDLVRFSDVEHNVIKATWSLTDRREYAMSVCWVKPLTTDNLLQELRAKDVFPANKTRAIIREKLASHGEEEPAPSSLRISLICPLGGTRVSVPCRALSCSHLQTFDAIQYLKWNEDKETWRCPICVKRAYFRNLLVDEFFIDILNTSPNCEDIELLPDGSWYPVEPRRDTDDSNAPGPSGLQGPPPASNSEIPMTAPRDCRLSNVELQIPATTVDTPTSMTMIVARRHQQPSGLFWGLPQGRNLQHSRSPLSSPEAISTRAFHDLNVPSRCNIIKPPYDWSFTSQTRCDYCYNLTWRPAVPAPAPAPALAPPIGPALTPALSPAMAPPLGPALAPAPAPAPAIGPAPALPLGPAPTPAPPLGPGLAPIPAQALASGPYAEWLPPPLPCGIYHPSSQQASVNILREGGGRGRGVPTFRQVAGYQPPPLINFPPMVQILSPTVAMVSTLGGQWRGAEAMPPMPPTYVASADPKTGAIFTQAGRASSSRVNVGQSIHAGGIVSTRHGSDSEEHRCQ</sequence>
<evidence type="ECO:0008006" key="14">
    <source>
        <dbReference type="Google" id="ProtNLM"/>
    </source>
</evidence>
<dbReference type="Gene3D" id="3.30.40.10">
    <property type="entry name" value="Zinc/RING finger domain, C3HC4 (zinc finger)"/>
    <property type="match status" value="1"/>
</dbReference>
<evidence type="ECO:0000256" key="1">
    <source>
        <dbReference type="ARBA" id="ARBA00004718"/>
    </source>
</evidence>
<dbReference type="STRING" id="9258.ENSOANP00000026960"/>
<dbReference type="Bgee" id="ENSOANG00000021183">
    <property type="expression patterns" value="Expressed in testis"/>
</dbReference>
<evidence type="ECO:0000256" key="9">
    <source>
        <dbReference type="SAM" id="MobiDB-lite"/>
    </source>
</evidence>
<dbReference type="InterPro" id="IPR013083">
    <property type="entry name" value="Znf_RING/FYVE/PHD"/>
</dbReference>
<dbReference type="Gene3D" id="2.60.120.780">
    <property type="entry name" value="PINIT domain"/>
    <property type="match status" value="1"/>
</dbReference>
<dbReference type="PANTHER" id="PTHR10782:SF10">
    <property type="entry name" value="E3 SUMO-PROTEIN LIGASE PIAS3"/>
    <property type="match status" value="1"/>
</dbReference>
<dbReference type="GO" id="GO:0016925">
    <property type="term" value="P:protein sumoylation"/>
    <property type="evidence" value="ECO:0000318"/>
    <property type="project" value="GO_Central"/>
</dbReference>
<dbReference type="InterPro" id="IPR004181">
    <property type="entry name" value="Znf_MIZ"/>
</dbReference>
<evidence type="ECO:0000259" key="10">
    <source>
        <dbReference type="PROSITE" id="PS51044"/>
    </source>
</evidence>
<feature type="domain" description="SP-RING-type" evidence="10">
    <location>
        <begin position="207"/>
        <end position="288"/>
    </location>
</feature>
<dbReference type="Ensembl" id="ENSOANT00000030760.2">
    <property type="protein sequence ID" value="ENSOANP00000026960.2"/>
    <property type="gene ID" value="ENSOANG00000021183.2"/>
</dbReference>
<dbReference type="GO" id="GO:0006357">
    <property type="term" value="P:regulation of transcription by RNA polymerase II"/>
    <property type="evidence" value="ECO:0000318"/>
    <property type="project" value="GO_Central"/>
</dbReference>